<keyword evidence="9" id="KW-1185">Reference proteome</keyword>
<dbReference type="PANTHER" id="PTHR43531:SF11">
    <property type="entry name" value="METHYL-ACCEPTING CHEMOTAXIS PROTEIN 3"/>
    <property type="match status" value="1"/>
</dbReference>
<dbReference type="Proteomes" id="UP000248798">
    <property type="component" value="Unassembled WGS sequence"/>
</dbReference>
<evidence type="ECO:0000313" key="7">
    <source>
        <dbReference type="EMBL" id="RAM00510.1"/>
    </source>
</evidence>
<sequence>MKSSSIAKKIWFSLGILIIGYLISMVAGFYLGLKIENKLIVASDALFPATMHSNTALNSFEKQIKGYNDAILMGEESIFAMTREKADEVRASLESVIEMPDISEPLKTDMQQTIKELAAFTHTAQSYYGAVSREEAEMDAEKMGALAAQTQVIQKQLTQYKTELTQALKDNLTHIGESSKDQRMMNIWLFLAVVIVSVVSAWLIITRAVIGPIKNTVTMLQNIEGDLTKRLDIKNKDEMGDVANGSTPLLRTSSPSSLNLQRMPPS</sequence>
<organism evidence="7 8">
    <name type="scientific">Desulfobacter hydrogenophilus</name>
    <dbReference type="NCBI Taxonomy" id="2291"/>
    <lineage>
        <taxon>Bacteria</taxon>
        <taxon>Pseudomonadati</taxon>
        <taxon>Thermodesulfobacteriota</taxon>
        <taxon>Desulfobacteria</taxon>
        <taxon>Desulfobacterales</taxon>
        <taxon>Desulfobacteraceae</taxon>
        <taxon>Desulfobacter</taxon>
    </lineage>
</organism>
<feature type="domain" description="HAMP" evidence="5">
    <location>
        <begin position="205"/>
        <end position="244"/>
    </location>
</feature>
<dbReference type="GO" id="GO:0016020">
    <property type="term" value="C:membrane"/>
    <property type="evidence" value="ECO:0007669"/>
    <property type="project" value="InterPro"/>
</dbReference>
<keyword evidence="4" id="KW-1133">Transmembrane helix</keyword>
<feature type="region of interest" description="Disordered" evidence="3">
    <location>
        <begin position="238"/>
        <end position="266"/>
    </location>
</feature>
<reference evidence="7 8" key="1">
    <citation type="submission" date="2018-06" db="EMBL/GenBank/DDBJ databases">
        <title>Complete Genome Sequence of Desulfobacter hydrogenophilus (DSM3380).</title>
        <authorList>
            <person name="Marietou A."/>
            <person name="Schreiber L."/>
            <person name="Marshall I."/>
            <person name="Jorgensen B."/>
        </authorList>
    </citation>
    <scope>NUCLEOTIDE SEQUENCE [LARGE SCALE GENOMIC DNA]</scope>
    <source>
        <strain evidence="7 8">DSM 3380</strain>
    </source>
</reference>
<dbReference type="RefSeq" id="WP_111959433.1">
    <property type="nucleotide sequence ID" value="NZ_CP036313.1"/>
</dbReference>
<dbReference type="Gene3D" id="6.10.340.10">
    <property type="match status" value="1"/>
</dbReference>
<dbReference type="InterPro" id="IPR051310">
    <property type="entry name" value="MCP_chemotaxis"/>
</dbReference>
<feature type="compositionally biased region" description="Low complexity" evidence="3">
    <location>
        <begin position="246"/>
        <end position="260"/>
    </location>
</feature>
<dbReference type="GO" id="GO:0006935">
    <property type="term" value="P:chemotaxis"/>
    <property type="evidence" value="ECO:0007669"/>
    <property type="project" value="UniProtKB-KW"/>
</dbReference>
<dbReference type="Pfam" id="PF00672">
    <property type="entry name" value="HAMP"/>
    <property type="match status" value="1"/>
</dbReference>
<name>A0A328F9Z8_9BACT</name>
<keyword evidence="1" id="KW-0145">Chemotaxis</keyword>
<evidence type="ECO:0000313" key="9">
    <source>
        <dbReference type="Proteomes" id="UP000293902"/>
    </source>
</evidence>
<evidence type="ECO:0000256" key="2">
    <source>
        <dbReference type="ARBA" id="ARBA00029447"/>
    </source>
</evidence>
<dbReference type="EMBL" id="CP036313">
    <property type="protein sequence ID" value="QBH11522.1"/>
    <property type="molecule type" value="Genomic_DNA"/>
</dbReference>
<dbReference type="CDD" id="cd06225">
    <property type="entry name" value="HAMP"/>
    <property type="match status" value="1"/>
</dbReference>
<proteinExistence type="inferred from homology"/>
<reference evidence="6 9" key="2">
    <citation type="submission" date="2019-02" db="EMBL/GenBank/DDBJ databases">
        <title>Complete genome sequence of Desulfobacter hydrogenophilus AcRS1.</title>
        <authorList>
            <person name="Marietou A."/>
            <person name="Lund M.B."/>
            <person name="Marshall I.P.G."/>
            <person name="Schreiber L."/>
            <person name="Jorgensen B."/>
        </authorList>
    </citation>
    <scope>NUCLEOTIDE SEQUENCE [LARGE SCALE GENOMIC DNA]</scope>
    <source>
        <strain evidence="6 9">AcRS1</strain>
    </source>
</reference>
<protein>
    <submittedName>
        <fullName evidence="6">HAMP domain-containing protein</fullName>
    </submittedName>
</protein>
<feature type="transmembrane region" description="Helical" evidence="4">
    <location>
        <begin position="187"/>
        <end position="205"/>
    </location>
</feature>
<evidence type="ECO:0000259" key="5">
    <source>
        <dbReference type="Pfam" id="PF00672"/>
    </source>
</evidence>
<gene>
    <name evidence="7" type="ORF">DO021_18540</name>
    <name evidence="6" type="ORF">EYB58_00460</name>
</gene>
<keyword evidence="4" id="KW-0472">Membrane</keyword>
<evidence type="ECO:0000313" key="6">
    <source>
        <dbReference type="EMBL" id="QBH11522.1"/>
    </source>
</evidence>
<evidence type="ECO:0000313" key="8">
    <source>
        <dbReference type="Proteomes" id="UP000248798"/>
    </source>
</evidence>
<evidence type="ECO:0000256" key="1">
    <source>
        <dbReference type="ARBA" id="ARBA00022500"/>
    </source>
</evidence>
<evidence type="ECO:0000256" key="4">
    <source>
        <dbReference type="SAM" id="Phobius"/>
    </source>
</evidence>
<dbReference type="GO" id="GO:0007165">
    <property type="term" value="P:signal transduction"/>
    <property type="evidence" value="ECO:0007669"/>
    <property type="project" value="InterPro"/>
</dbReference>
<dbReference type="AlphaFoldDB" id="A0A328F9Z8"/>
<accession>A0A328F9Z8</accession>
<dbReference type="PANTHER" id="PTHR43531">
    <property type="entry name" value="PROTEIN ICFG"/>
    <property type="match status" value="1"/>
</dbReference>
<dbReference type="EMBL" id="QLNI01000045">
    <property type="protein sequence ID" value="RAM00510.1"/>
    <property type="molecule type" value="Genomic_DNA"/>
</dbReference>
<keyword evidence="4" id="KW-0812">Transmembrane</keyword>
<comment type="similarity">
    <text evidence="2">Belongs to the methyl-accepting chemotaxis (MCP) protein family.</text>
</comment>
<feature type="transmembrane region" description="Helical" evidence="4">
    <location>
        <begin position="12"/>
        <end position="33"/>
    </location>
</feature>
<dbReference type="InterPro" id="IPR003660">
    <property type="entry name" value="HAMP_dom"/>
</dbReference>
<dbReference type="Proteomes" id="UP000293902">
    <property type="component" value="Chromosome"/>
</dbReference>
<evidence type="ECO:0000256" key="3">
    <source>
        <dbReference type="SAM" id="MobiDB-lite"/>
    </source>
</evidence>